<name>A0A1H1D7J0_9BURK</name>
<dbReference type="Pfam" id="PF16998">
    <property type="entry name" value="17kDa_Anti_2"/>
    <property type="match status" value="1"/>
</dbReference>
<organism evidence="3 4">
    <name type="scientific">Paraburkholderia fungorum</name>
    <dbReference type="NCBI Taxonomy" id="134537"/>
    <lineage>
        <taxon>Bacteria</taxon>
        <taxon>Pseudomonadati</taxon>
        <taxon>Pseudomonadota</taxon>
        <taxon>Betaproteobacteria</taxon>
        <taxon>Burkholderiales</taxon>
        <taxon>Burkholderiaceae</taxon>
        <taxon>Paraburkholderia</taxon>
    </lineage>
</organism>
<feature type="signal peptide" evidence="1">
    <location>
        <begin position="1"/>
        <end position="27"/>
    </location>
</feature>
<dbReference type="InterPro" id="IPR032635">
    <property type="entry name" value="Anti_2"/>
</dbReference>
<evidence type="ECO:0000259" key="2">
    <source>
        <dbReference type="Pfam" id="PF16998"/>
    </source>
</evidence>
<dbReference type="OrthoDB" id="8775956at2"/>
<proteinExistence type="predicted"/>
<dbReference type="RefSeq" id="WP_074764796.1">
    <property type="nucleotide sequence ID" value="NZ_FNKP01000001.1"/>
</dbReference>
<dbReference type="AlphaFoldDB" id="A0A1H1D7J0"/>
<reference evidence="4" key="1">
    <citation type="submission" date="2016-10" db="EMBL/GenBank/DDBJ databases">
        <authorList>
            <person name="Varghese N."/>
        </authorList>
    </citation>
    <scope>NUCLEOTIDE SEQUENCE [LARGE SCALE GENOMIC DNA]</scope>
    <source>
        <strain evidence="4">GAS106B</strain>
    </source>
</reference>
<evidence type="ECO:0000313" key="3">
    <source>
        <dbReference type="EMBL" id="SDQ71786.1"/>
    </source>
</evidence>
<sequence>MSMRTRVLFHLTAGSLLIAGAIGGAQAANLGFLNDTPISYMRPRDNDSVKQAVIHALNEQKDGESSTWVNEGTGNSVKIDATINITSTAHDGARTCRDLAVVLSAKGQSMNLRPQFCKEGSGAWQLQKRH</sequence>
<feature type="chain" id="PRO_5010288941" evidence="1">
    <location>
        <begin position="28"/>
        <end position="130"/>
    </location>
</feature>
<evidence type="ECO:0000256" key="1">
    <source>
        <dbReference type="SAM" id="SignalP"/>
    </source>
</evidence>
<keyword evidence="1" id="KW-0732">Signal</keyword>
<accession>A0A1H1D7J0</accession>
<dbReference type="Proteomes" id="UP000183487">
    <property type="component" value="Unassembled WGS sequence"/>
</dbReference>
<evidence type="ECO:0000313" key="4">
    <source>
        <dbReference type="Proteomes" id="UP000183487"/>
    </source>
</evidence>
<feature type="domain" description="Surface antigen" evidence="2">
    <location>
        <begin position="37"/>
        <end position="127"/>
    </location>
</feature>
<dbReference type="EMBL" id="FNKP01000001">
    <property type="protein sequence ID" value="SDQ71786.1"/>
    <property type="molecule type" value="Genomic_DNA"/>
</dbReference>
<protein>
    <submittedName>
        <fullName evidence="3">Outer membrane surface antigen</fullName>
    </submittedName>
</protein>
<gene>
    <name evidence="3" type="ORF">SAMN05443245_2476</name>
</gene>
<keyword evidence="4" id="KW-1185">Reference proteome</keyword>